<dbReference type="AlphaFoldDB" id="A0A2J8VN89"/>
<sequence length="55" mass="6248">MAASGEPRRQWQEEVVAVVVVGSCMTDLVRRMCMRICYVHFCCQPTPQLQNCSSL</sequence>
<protein>
    <submittedName>
        <fullName evidence="1">RBKS isoform 3</fullName>
    </submittedName>
</protein>
<evidence type="ECO:0000313" key="1">
    <source>
        <dbReference type="EMBL" id="PNJ58989.1"/>
    </source>
</evidence>
<organism evidence="1">
    <name type="scientific">Pongo abelii</name>
    <name type="common">Sumatran orangutan</name>
    <name type="synonym">Pongo pygmaeus abelii</name>
    <dbReference type="NCBI Taxonomy" id="9601"/>
    <lineage>
        <taxon>Eukaryota</taxon>
        <taxon>Metazoa</taxon>
        <taxon>Chordata</taxon>
        <taxon>Craniata</taxon>
        <taxon>Vertebrata</taxon>
        <taxon>Euteleostomi</taxon>
        <taxon>Mammalia</taxon>
        <taxon>Eutheria</taxon>
        <taxon>Euarchontoglires</taxon>
        <taxon>Primates</taxon>
        <taxon>Haplorrhini</taxon>
        <taxon>Catarrhini</taxon>
        <taxon>Hominidae</taxon>
        <taxon>Pongo</taxon>
    </lineage>
</organism>
<accession>A0A2J8VN89</accession>
<name>A0A2J8VN89_PONAB</name>
<dbReference type="EMBL" id="NDHI03003415">
    <property type="protein sequence ID" value="PNJ58989.1"/>
    <property type="molecule type" value="Genomic_DNA"/>
</dbReference>
<gene>
    <name evidence="1" type="ORF">CR201_G0017790</name>
</gene>
<proteinExistence type="predicted"/>
<reference evidence="1" key="1">
    <citation type="submission" date="2017-12" db="EMBL/GenBank/DDBJ databases">
        <title>High-resolution comparative analysis of great ape genomes.</title>
        <authorList>
            <person name="Pollen A."/>
            <person name="Hastie A."/>
            <person name="Hormozdiari F."/>
            <person name="Dougherty M."/>
            <person name="Liu R."/>
            <person name="Chaisson M."/>
            <person name="Hoppe E."/>
            <person name="Hill C."/>
            <person name="Pang A."/>
            <person name="Hillier L."/>
            <person name="Baker C."/>
            <person name="Armstrong J."/>
            <person name="Shendure J."/>
            <person name="Paten B."/>
            <person name="Wilson R."/>
            <person name="Chao H."/>
            <person name="Schneider V."/>
            <person name="Ventura M."/>
            <person name="Kronenberg Z."/>
            <person name="Murali S."/>
            <person name="Gordon D."/>
            <person name="Cantsilieris S."/>
            <person name="Munson K."/>
            <person name="Nelson B."/>
            <person name="Raja A."/>
            <person name="Underwood J."/>
            <person name="Diekhans M."/>
            <person name="Fiddes I."/>
            <person name="Haussler D."/>
            <person name="Eichler E."/>
        </authorList>
    </citation>
    <scope>NUCLEOTIDE SEQUENCE [LARGE SCALE GENOMIC DNA]</scope>
    <source>
        <strain evidence="1">Susie</strain>
    </source>
</reference>
<comment type="caution">
    <text evidence="1">The sequence shown here is derived from an EMBL/GenBank/DDBJ whole genome shotgun (WGS) entry which is preliminary data.</text>
</comment>